<name>A0AAD7GT90_MYCRO</name>
<gene>
    <name evidence="1" type="ORF">B0H17DRAFT_1193302</name>
</gene>
<proteinExistence type="predicted"/>
<protein>
    <submittedName>
        <fullName evidence="1">Uncharacterized protein</fullName>
    </submittedName>
</protein>
<accession>A0AAD7GT90</accession>
<keyword evidence="2" id="KW-1185">Reference proteome</keyword>
<dbReference type="AlphaFoldDB" id="A0AAD7GT90"/>
<evidence type="ECO:0000313" key="2">
    <source>
        <dbReference type="Proteomes" id="UP001221757"/>
    </source>
</evidence>
<sequence length="62" mass="6559">MTDTSVPAPATSASHPQTEELAALVAEVTGLGQMSLAITTHCVEIQTQIPLLFMQPPRQISV</sequence>
<dbReference type="Proteomes" id="UP001221757">
    <property type="component" value="Unassembled WGS sequence"/>
</dbReference>
<organism evidence="1 2">
    <name type="scientific">Mycena rosella</name>
    <name type="common">Pink bonnet</name>
    <name type="synonym">Agaricus rosellus</name>
    <dbReference type="NCBI Taxonomy" id="1033263"/>
    <lineage>
        <taxon>Eukaryota</taxon>
        <taxon>Fungi</taxon>
        <taxon>Dikarya</taxon>
        <taxon>Basidiomycota</taxon>
        <taxon>Agaricomycotina</taxon>
        <taxon>Agaricomycetes</taxon>
        <taxon>Agaricomycetidae</taxon>
        <taxon>Agaricales</taxon>
        <taxon>Marasmiineae</taxon>
        <taxon>Mycenaceae</taxon>
        <taxon>Mycena</taxon>
    </lineage>
</organism>
<comment type="caution">
    <text evidence="1">The sequence shown here is derived from an EMBL/GenBank/DDBJ whole genome shotgun (WGS) entry which is preliminary data.</text>
</comment>
<dbReference type="EMBL" id="JARKIE010000009">
    <property type="protein sequence ID" value="KAJ7704797.1"/>
    <property type="molecule type" value="Genomic_DNA"/>
</dbReference>
<evidence type="ECO:0000313" key="1">
    <source>
        <dbReference type="EMBL" id="KAJ7704797.1"/>
    </source>
</evidence>
<reference evidence="1" key="1">
    <citation type="submission" date="2023-03" db="EMBL/GenBank/DDBJ databases">
        <title>Massive genome expansion in bonnet fungi (Mycena s.s.) driven by repeated elements and novel gene families across ecological guilds.</title>
        <authorList>
            <consortium name="Lawrence Berkeley National Laboratory"/>
            <person name="Harder C.B."/>
            <person name="Miyauchi S."/>
            <person name="Viragh M."/>
            <person name="Kuo A."/>
            <person name="Thoen E."/>
            <person name="Andreopoulos B."/>
            <person name="Lu D."/>
            <person name="Skrede I."/>
            <person name="Drula E."/>
            <person name="Henrissat B."/>
            <person name="Morin E."/>
            <person name="Kohler A."/>
            <person name="Barry K."/>
            <person name="LaButti K."/>
            <person name="Morin E."/>
            <person name="Salamov A."/>
            <person name="Lipzen A."/>
            <person name="Mereny Z."/>
            <person name="Hegedus B."/>
            <person name="Baldrian P."/>
            <person name="Stursova M."/>
            <person name="Weitz H."/>
            <person name="Taylor A."/>
            <person name="Grigoriev I.V."/>
            <person name="Nagy L.G."/>
            <person name="Martin F."/>
            <person name="Kauserud H."/>
        </authorList>
    </citation>
    <scope>NUCLEOTIDE SEQUENCE</scope>
    <source>
        <strain evidence="1">CBHHK067</strain>
    </source>
</reference>